<keyword evidence="3" id="KW-1185">Reference proteome</keyword>
<reference evidence="2 3" key="1">
    <citation type="journal article" date="2019" name="Int. J. Syst. Evol. Microbiol.">
        <title>The Global Catalogue of Microorganisms (GCM) 10K type strain sequencing project: providing services to taxonomists for standard genome sequencing and annotation.</title>
        <authorList>
            <consortium name="The Broad Institute Genomics Platform"/>
            <consortium name="The Broad Institute Genome Sequencing Center for Infectious Disease"/>
            <person name="Wu L."/>
            <person name="Ma J."/>
        </authorList>
    </citation>
    <scope>NUCLEOTIDE SEQUENCE [LARGE SCALE GENOMIC DNA]</scope>
    <source>
        <strain evidence="2 3">JCM 15933</strain>
    </source>
</reference>
<organism evidence="2 3">
    <name type="scientific">Dactylosporangium maewongense</name>
    <dbReference type="NCBI Taxonomy" id="634393"/>
    <lineage>
        <taxon>Bacteria</taxon>
        <taxon>Bacillati</taxon>
        <taxon>Actinomycetota</taxon>
        <taxon>Actinomycetes</taxon>
        <taxon>Micromonosporales</taxon>
        <taxon>Micromonosporaceae</taxon>
        <taxon>Dactylosporangium</taxon>
    </lineage>
</organism>
<protein>
    <recommendedName>
        <fullName evidence="4">Exonuclease domain-containing protein</fullName>
    </recommendedName>
</protein>
<accession>A0ABN2DB38</accession>
<dbReference type="Gene3D" id="3.30.420.10">
    <property type="entry name" value="Ribonuclease H-like superfamily/Ribonuclease H"/>
    <property type="match status" value="1"/>
</dbReference>
<comment type="caution">
    <text evidence="2">The sequence shown here is derived from an EMBL/GenBank/DDBJ whole genome shotgun (WGS) entry which is preliminary data.</text>
</comment>
<dbReference type="InterPro" id="IPR036397">
    <property type="entry name" value="RNaseH_sf"/>
</dbReference>
<dbReference type="Proteomes" id="UP001501470">
    <property type="component" value="Unassembled WGS sequence"/>
</dbReference>
<evidence type="ECO:0000313" key="3">
    <source>
        <dbReference type="Proteomes" id="UP001501470"/>
    </source>
</evidence>
<sequence length="193" mass="20600">MTRFDGQDRCGGSGYLINPGRPIPNRPWISPGLTNDVLPSAPTLAAAEPGLAARLDGAVLVGHNVRVDWRLLHQRCPSITPAALLDTYKLARHVMTGTGYSLTTLLAALDLTAAVPNGQPHRAMGHRRHCSAARRPCSGRLANRSSHDGSGGCGEHPVGQRGRCPLRRRRSTVALLSRHRRLCAAASSASDRG</sequence>
<dbReference type="EMBL" id="BAAAQD010000051">
    <property type="protein sequence ID" value="GAA1573946.1"/>
    <property type="molecule type" value="Genomic_DNA"/>
</dbReference>
<evidence type="ECO:0000313" key="2">
    <source>
        <dbReference type="EMBL" id="GAA1573946.1"/>
    </source>
</evidence>
<feature type="region of interest" description="Disordered" evidence="1">
    <location>
        <begin position="140"/>
        <end position="166"/>
    </location>
</feature>
<proteinExistence type="predicted"/>
<gene>
    <name evidence="2" type="ORF">GCM10009827_114800</name>
</gene>
<dbReference type="CDD" id="cd06127">
    <property type="entry name" value="DEDDh"/>
    <property type="match status" value="1"/>
</dbReference>
<evidence type="ECO:0008006" key="4">
    <source>
        <dbReference type="Google" id="ProtNLM"/>
    </source>
</evidence>
<dbReference type="InterPro" id="IPR012337">
    <property type="entry name" value="RNaseH-like_sf"/>
</dbReference>
<name>A0ABN2DB38_9ACTN</name>
<evidence type="ECO:0000256" key="1">
    <source>
        <dbReference type="SAM" id="MobiDB-lite"/>
    </source>
</evidence>
<dbReference type="SUPFAM" id="SSF53098">
    <property type="entry name" value="Ribonuclease H-like"/>
    <property type="match status" value="1"/>
</dbReference>